<comment type="caution">
    <text evidence="2">The sequence shown here is derived from an EMBL/GenBank/DDBJ whole genome shotgun (WGS) entry which is preliminary data.</text>
</comment>
<gene>
    <name evidence="2" type="ORF">PCOR1329_LOCUS37307</name>
</gene>
<dbReference type="EMBL" id="CAUYUJ010014524">
    <property type="protein sequence ID" value="CAK0842492.1"/>
    <property type="molecule type" value="Genomic_DNA"/>
</dbReference>
<feature type="compositionally biased region" description="Low complexity" evidence="1">
    <location>
        <begin position="196"/>
        <end position="207"/>
    </location>
</feature>
<sequence>MPAGYEDMLSLAFCDVEHANLVGFHGSPAPDAAEAETRASSPGPAAGVESAREELDGILWWAGGVEFGGADEPELRPAAMETLEQVAGAMKRYPALGLEVCCFTGALEPDLALELARNRACAVKRALQEAGMANTISVVGKGFCDHMGPRVELKPTRMDQEQDDMLEPWMYKAEASRRSGLEAEARAERSRDPRAEPAAAGRPALGPDEGDAESW</sequence>
<name>A0ABN9TC92_9DINO</name>
<evidence type="ECO:0000256" key="1">
    <source>
        <dbReference type="SAM" id="MobiDB-lite"/>
    </source>
</evidence>
<feature type="non-terminal residue" evidence="2">
    <location>
        <position position="215"/>
    </location>
</feature>
<reference evidence="2" key="1">
    <citation type="submission" date="2023-10" db="EMBL/GenBank/DDBJ databases">
        <authorList>
            <person name="Chen Y."/>
            <person name="Shah S."/>
            <person name="Dougan E. K."/>
            <person name="Thang M."/>
            <person name="Chan C."/>
        </authorList>
    </citation>
    <scope>NUCLEOTIDE SEQUENCE [LARGE SCALE GENOMIC DNA]</scope>
</reference>
<dbReference type="Proteomes" id="UP001189429">
    <property type="component" value="Unassembled WGS sequence"/>
</dbReference>
<evidence type="ECO:0000313" key="2">
    <source>
        <dbReference type="EMBL" id="CAK0842492.1"/>
    </source>
</evidence>
<dbReference type="Gene3D" id="3.30.1330.60">
    <property type="entry name" value="OmpA-like domain"/>
    <property type="match status" value="1"/>
</dbReference>
<dbReference type="SUPFAM" id="SSF103088">
    <property type="entry name" value="OmpA-like"/>
    <property type="match status" value="1"/>
</dbReference>
<accession>A0ABN9TC92</accession>
<keyword evidence="3" id="KW-1185">Reference proteome</keyword>
<dbReference type="InterPro" id="IPR036737">
    <property type="entry name" value="OmpA-like_sf"/>
</dbReference>
<feature type="compositionally biased region" description="Basic and acidic residues" evidence="1">
    <location>
        <begin position="175"/>
        <end position="195"/>
    </location>
</feature>
<protein>
    <recommendedName>
        <fullName evidence="4">OmpA-like domain-containing protein</fullName>
    </recommendedName>
</protein>
<organism evidence="2 3">
    <name type="scientific">Prorocentrum cordatum</name>
    <dbReference type="NCBI Taxonomy" id="2364126"/>
    <lineage>
        <taxon>Eukaryota</taxon>
        <taxon>Sar</taxon>
        <taxon>Alveolata</taxon>
        <taxon>Dinophyceae</taxon>
        <taxon>Prorocentrales</taxon>
        <taxon>Prorocentraceae</taxon>
        <taxon>Prorocentrum</taxon>
    </lineage>
</organism>
<feature type="region of interest" description="Disordered" evidence="1">
    <location>
        <begin position="175"/>
        <end position="215"/>
    </location>
</feature>
<evidence type="ECO:0008006" key="4">
    <source>
        <dbReference type="Google" id="ProtNLM"/>
    </source>
</evidence>
<evidence type="ECO:0000313" key="3">
    <source>
        <dbReference type="Proteomes" id="UP001189429"/>
    </source>
</evidence>
<proteinExistence type="predicted"/>